<dbReference type="EMBL" id="JAHJDP010000037">
    <property type="protein sequence ID" value="MBU2690792.1"/>
    <property type="molecule type" value="Genomic_DNA"/>
</dbReference>
<feature type="signal peptide" evidence="1">
    <location>
        <begin position="1"/>
        <end position="31"/>
    </location>
</feature>
<organism evidence="2 3">
    <name type="scientific">Eiseniibacteriota bacterium</name>
    <dbReference type="NCBI Taxonomy" id="2212470"/>
    <lineage>
        <taxon>Bacteria</taxon>
        <taxon>Candidatus Eiseniibacteriota</taxon>
    </lineage>
</organism>
<keyword evidence="1" id="KW-0732">Signal</keyword>
<evidence type="ECO:0000256" key="1">
    <source>
        <dbReference type="SAM" id="SignalP"/>
    </source>
</evidence>
<accession>A0A948RXD2</accession>
<reference evidence="2" key="1">
    <citation type="submission" date="2021-05" db="EMBL/GenBank/DDBJ databases">
        <title>Energy efficiency and biological interactions define the core microbiome of deep oligotrophic groundwater.</title>
        <authorList>
            <person name="Mehrshad M."/>
            <person name="Lopez-Fernandez M."/>
            <person name="Bell E."/>
            <person name="Bernier-Latmani R."/>
            <person name="Bertilsson S."/>
            <person name="Dopson M."/>
        </authorList>
    </citation>
    <scope>NUCLEOTIDE SEQUENCE</scope>
    <source>
        <strain evidence="2">Modern_marine.mb.64</strain>
    </source>
</reference>
<dbReference type="Gene3D" id="3.10.20.310">
    <property type="entry name" value="membrane protein fhac"/>
    <property type="match status" value="1"/>
</dbReference>
<feature type="chain" id="PRO_5037751896" evidence="1">
    <location>
        <begin position="32"/>
        <end position="558"/>
    </location>
</feature>
<comment type="caution">
    <text evidence="2">The sequence shown here is derived from an EMBL/GenBank/DDBJ whole genome shotgun (WGS) entry which is preliminary data.</text>
</comment>
<dbReference type="Proteomes" id="UP000777784">
    <property type="component" value="Unassembled WGS sequence"/>
</dbReference>
<evidence type="ECO:0000313" key="3">
    <source>
        <dbReference type="Proteomes" id="UP000777784"/>
    </source>
</evidence>
<sequence length="558" mass="63949">MRCLPALFRPRVWLLLCCLLWFLQHPALVMAAGDPPAAKRSILKEIRLQRENVFQAEPGESLPWVYQLANRFHGRTRPYVIRNEILLKEGEPVDSLIFAESIRLLRERSLFQVVEGHLESADSGMVAHIHTQDYWSLALQAGYSQEGGLRSVLLGVFDSNFAGTGNTLSAGQRWSTDQDQTRLALWAPRFFGRRENMAVEFRETSDGQVWGGYFGHTYDNFLEPWSYGLSGFRFKGRYRLYEDDREVLRFSMREKMGQVHVENYTGRNVQIGGGAGFLYYDFEPDTLITLRMTDRMIDDPVGEKYRMIFLTAGLQKRRFIQTRNLNRYGVIEDVPLGFSTRAILGRNLHPFGADDRRRHAELQFAGAVHPLMRWWAHIFVWSSLEWGGDLPNRRRMNVQSLLMRRHATQSLTALQVRVRWGKHLPSEERVYRGGGNGLRGYPSRALAGTGYLVLNLEHRYWTAMHLQFFHLGFSVFADAAWVGDDLDGLRDAEWKPAAGLGLMIGNPKSASGVLRVEFAARLDDSRAWDLGISSSRLLYLVPVLDLAQPVLDIFDHRP</sequence>
<proteinExistence type="predicted"/>
<dbReference type="Gene3D" id="2.40.160.50">
    <property type="entry name" value="membrane protein fhac: a member of the omp85/tpsb transporter family"/>
    <property type="match status" value="1"/>
</dbReference>
<name>A0A948RXD2_UNCEI</name>
<dbReference type="AlphaFoldDB" id="A0A948RXD2"/>
<gene>
    <name evidence="2" type="ORF">KJ970_07665</name>
</gene>
<protein>
    <submittedName>
        <fullName evidence="2">BamA/TamA family outer membrane protein</fullName>
    </submittedName>
</protein>
<evidence type="ECO:0000313" key="2">
    <source>
        <dbReference type="EMBL" id="MBU2690792.1"/>
    </source>
</evidence>